<dbReference type="GO" id="GO:0016740">
    <property type="term" value="F:transferase activity"/>
    <property type="evidence" value="ECO:0007669"/>
    <property type="project" value="UniProtKB-KW"/>
</dbReference>
<feature type="domain" description="Polysaccharide pyruvyl transferase" evidence="1">
    <location>
        <begin position="13"/>
        <end position="289"/>
    </location>
</feature>
<keyword evidence="3" id="KW-1185">Reference proteome</keyword>
<protein>
    <submittedName>
        <fullName evidence="2">Polysaccharide pyruvyl transferase CsaB</fullName>
    </submittedName>
</protein>
<evidence type="ECO:0000313" key="2">
    <source>
        <dbReference type="EMBL" id="TDQ36916.1"/>
    </source>
</evidence>
<dbReference type="InterPro" id="IPR007345">
    <property type="entry name" value="Polysacch_pyruvyl_Trfase"/>
</dbReference>
<name>A0A4R6TUS2_9BACI</name>
<gene>
    <name evidence="2" type="ORF">EV213_1159</name>
</gene>
<dbReference type="Proteomes" id="UP000295632">
    <property type="component" value="Unassembled WGS sequence"/>
</dbReference>
<organism evidence="2 3">
    <name type="scientific">Aureibacillus halotolerans</name>
    <dbReference type="NCBI Taxonomy" id="1508390"/>
    <lineage>
        <taxon>Bacteria</taxon>
        <taxon>Bacillati</taxon>
        <taxon>Bacillota</taxon>
        <taxon>Bacilli</taxon>
        <taxon>Bacillales</taxon>
        <taxon>Bacillaceae</taxon>
        <taxon>Aureibacillus</taxon>
    </lineage>
</organism>
<dbReference type="PANTHER" id="PTHR36836:SF1">
    <property type="entry name" value="COLANIC ACID BIOSYNTHESIS PROTEIN WCAK"/>
    <property type="match status" value="1"/>
</dbReference>
<evidence type="ECO:0000259" key="1">
    <source>
        <dbReference type="Pfam" id="PF04230"/>
    </source>
</evidence>
<dbReference type="SUPFAM" id="SSF53756">
    <property type="entry name" value="UDP-Glycosyltransferase/glycogen phosphorylase"/>
    <property type="match status" value="1"/>
</dbReference>
<reference evidence="2 3" key="1">
    <citation type="submission" date="2019-03" db="EMBL/GenBank/DDBJ databases">
        <title>Genomic Encyclopedia of Type Strains, Phase IV (KMG-IV): sequencing the most valuable type-strain genomes for metagenomic binning, comparative biology and taxonomic classification.</title>
        <authorList>
            <person name="Goeker M."/>
        </authorList>
    </citation>
    <scope>NUCLEOTIDE SEQUENCE [LARGE SCALE GENOMIC DNA]</scope>
    <source>
        <strain evidence="2 3">DSM 28697</strain>
    </source>
</reference>
<dbReference type="EMBL" id="SNYJ01000015">
    <property type="protein sequence ID" value="TDQ36916.1"/>
    <property type="molecule type" value="Genomic_DNA"/>
</dbReference>
<dbReference type="Pfam" id="PF04230">
    <property type="entry name" value="PS_pyruv_trans"/>
    <property type="match status" value="1"/>
</dbReference>
<sequence length="356" mass="38946">MKIVMSGYFGFDNMGDEAILYSIIHALRKQQPNVDITVLSNQPEKTAAEYGVQAINRWKIRDVFKAIRASDGLISGGGSLLQDVTSAKTVPYYAGIMMLAAIAKKPIVIYAQGIGPLNSLPSKRISASVMKKAALITVRDQSSCDLLRSIGVKKPIDIVPDPVLGMKPKSTFPNAFHAMEIQQKVILVSVRDWSSEEPYLDKIAEVLDRLHSDGYAIALLPVHGEHDLKTSQALAEKMTNAAIMLPHDASLEEKLAMVRDSTLLIGMRLHALIFAAAADTPFIGVSYDPKIDAFCQQVKQPIIGHVNDAWTAEQLYMMTVKQLNDPNTTSELQKVTLSLKTLADETATKALGAMRT</sequence>
<comment type="caution">
    <text evidence="2">The sequence shown here is derived from an EMBL/GenBank/DDBJ whole genome shotgun (WGS) entry which is preliminary data.</text>
</comment>
<dbReference type="OrthoDB" id="3199616at2"/>
<dbReference type="Gene3D" id="3.40.50.2000">
    <property type="entry name" value="Glycogen Phosphorylase B"/>
    <property type="match status" value="1"/>
</dbReference>
<dbReference type="PANTHER" id="PTHR36836">
    <property type="entry name" value="COLANIC ACID BIOSYNTHESIS PROTEIN WCAK"/>
    <property type="match status" value="1"/>
</dbReference>
<proteinExistence type="predicted"/>
<dbReference type="AlphaFoldDB" id="A0A4R6TUS2"/>
<keyword evidence="2" id="KW-0808">Transferase</keyword>
<dbReference type="NCBIfam" id="TIGR03609">
    <property type="entry name" value="S_layer_CsaB"/>
    <property type="match status" value="1"/>
</dbReference>
<evidence type="ECO:0000313" key="3">
    <source>
        <dbReference type="Proteomes" id="UP000295632"/>
    </source>
</evidence>
<accession>A0A4R6TUS2</accession>
<dbReference type="RefSeq" id="WP_133581424.1">
    <property type="nucleotide sequence ID" value="NZ_SNYJ01000015.1"/>
</dbReference>
<dbReference type="InterPro" id="IPR019896">
    <property type="entry name" value="Polysacch_pyruvyl_Trfase_CsaB"/>
</dbReference>